<dbReference type="EMBL" id="JACXVP010000007">
    <property type="protein sequence ID" value="KAG5597614.1"/>
    <property type="molecule type" value="Genomic_DNA"/>
</dbReference>
<dbReference type="InterPro" id="IPR036291">
    <property type="entry name" value="NAD(P)-bd_dom_sf"/>
</dbReference>
<comment type="caution">
    <text evidence="2">The sequence shown here is derived from an EMBL/GenBank/DDBJ whole genome shotgun (WGS) entry which is preliminary data.</text>
</comment>
<dbReference type="GO" id="GO:0016491">
    <property type="term" value="F:oxidoreductase activity"/>
    <property type="evidence" value="ECO:0007669"/>
    <property type="project" value="TreeGrafter"/>
</dbReference>
<dbReference type="PANTHER" id="PTHR48075">
    <property type="entry name" value="3-HYDROXYACYL-COA DEHYDROGENASE FAMILY PROTEIN"/>
    <property type="match status" value="1"/>
</dbReference>
<accession>A0A9J5YF14</accession>
<name>A0A9J5YF14_SOLCO</name>
<dbReference type="PANTHER" id="PTHR48075:SF5">
    <property type="entry name" value="3-HYDROXYBUTYRYL-COA DEHYDROGENASE"/>
    <property type="match status" value="1"/>
</dbReference>
<dbReference type="Pfam" id="PF02737">
    <property type="entry name" value="3HCDH_N"/>
    <property type="match status" value="1"/>
</dbReference>
<gene>
    <name evidence="2" type="ORF">H5410_038846</name>
</gene>
<organism evidence="2 3">
    <name type="scientific">Solanum commersonii</name>
    <name type="common">Commerson's wild potato</name>
    <name type="synonym">Commerson's nightshade</name>
    <dbReference type="NCBI Taxonomy" id="4109"/>
    <lineage>
        <taxon>Eukaryota</taxon>
        <taxon>Viridiplantae</taxon>
        <taxon>Streptophyta</taxon>
        <taxon>Embryophyta</taxon>
        <taxon>Tracheophyta</taxon>
        <taxon>Spermatophyta</taxon>
        <taxon>Magnoliopsida</taxon>
        <taxon>eudicotyledons</taxon>
        <taxon>Gunneridae</taxon>
        <taxon>Pentapetalae</taxon>
        <taxon>asterids</taxon>
        <taxon>lamiids</taxon>
        <taxon>Solanales</taxon>
        <taxon>Solanaceae</taxon>
        <taxon>Solanoideae</taxon>
        <taxon>Solaneae</taxon>
        <taxon>Solanum</taxon>
    </lineage>
</organism>
<keyword evidence="3" id="KW-1185">Reference proteome</keyword>
<sequence>MADITRMGVVGAGQMGAGIAQLAAVNGVDVWLYDLDSEALTKAQKSISNNIQRLLTKGQISQATSVDAVKRLRCSSRLEDLHSVDIVVEAIVESEQVKKSLFANLDKIVKSSAILASNTSSISITRLASATSRPSQVCFTWLLINYRLNDGI</sequence>
<protein>
    <recommendedName>
        <fullName evidence="1">3-hydroxyacyl-CoA dehydrogenase NAD binding domain-containing protein</fullName>
    </recommendedName>
</protein>
<proteinExistence type="predicted"/>
<dbReference type="AlphaFoldDB" id="A0A9J5YF14"/>
<evidence type="ECO:0000259" key="1">
    <source>
        <dbReference type="Pfam" id="PF02737"/>
    </source>
</evidence>
<dbReference type="GO" id="GO:0070403">
    <property type="term" value="F:NAD+ binding"/>
    <property type="evidence" value="ECO:0007669"/>
    <property type="project" value="InterPro"/>
</dbReference>
<evidence type="ECO:0000313" key="2">
    <source>
        <dbReference type="EMBL" id="KAG5597614.1"/>
    </source>
</evidence>
<dbReference type="Gene3D" id="3.40.50.720">
    <property type="entry name" value="NAD(P)-binding Rossmann-like Domain"/>
    <property type="match status" value="1"/>
</dbReference>
<dbReference type="Proteomes" id="UP000824120">
    <property type="component" value="Chromosome 7"/>
</dbReference>
<dbReference type="SUPFAM" id="SSF51735">
    <property type="entry name" value="NAD(P)-binding Rossmann-fold domains"/>
    <property type="match status" value="1"/>
</dbReference>
<reference evidence="2 3" key="1">
    <citation type="submission" date="2020-09" db="EMBL/GenBank/DDBJ databases">
        <title>De no assembly of potato wild relative species, Solanum commersonii.</title>
        <authorList>
            <person name="Cho K."/>
        </authorList>
    </citation>
    <scope>NUCLEOTIDE SEQUENCE [LARGE SCALE GENOMIC DNA]</scope>
    <source>
        <strain evidence="2">LZ3.2</strain>
        <tissue evidence="2">Leaf</tissue>
    </source>
</reference>
<dbReference type="GO" id="GO:0006631">
    <property type="term" value="P:fatty acid metabolic process"/>
    <property type="evidence" value="ECO:0007669"/>
    <property type="project" value="InterPro"/>
</dbReference>
<feature type="domain" description="3-hydroxyacyl-CoA dehydrogenase NAD binding" evidence="1">
    <location>
        <begin position="7"/>
        <end position="138"/>
    </location>
</feature>
<evidence type="ECO:0000313" key="3">
    <source>
        <dbReference type="Proteomes" id="UP000824120"/>
    </source>
</evidence>
<dbReference type="InterPro" id="IPR006176">
    <property type="entry name" value="3-OHacyl-CoA_DH_NAD-bd"/>
</dbReference>
<dbReference type="OrthoDB" id="1725766at2759"/>